<keyword evidence="3" id="KW-1185">Reference proteome</keyword>
<dbReference type="OrthoDB" id="2622902at2"/>
<sequence>MNQNNFYIIGSLLILSGTILLGIMHLAISTYIPNLSGWGSSKFAAVLNGIMGWFPYILSIIQIVIGAILVWYSLTKNNQNK</sequence>
<feature type="transmembrane region" description="Helical" evidence="1">
    <location>
        <begin position="53"/>
        <end position="74"/>
    </location>
</feature>
<reference evidence="3" key="1">
    <citation type="submission" date="2017-08" db="EMBL/GenBank/DDBJ databases">
        <authorList>
            <person name="Varghese N."/>
            <person name="Submissions S."/>
        </authorList>
    </citation>
    <scope>NUCLEOTIDE SEQUENCE [LARGE SCALE GENOMIC DNA]</scope>
    <source>
        <strain evidence="3">JC23</strain>
    </source>
</reference>
<evidence type="ECO:0000256" key="1">
    <source>
        <dbReference type="SAM" id="Phobius"/>
    </source>
</evidence>
<name>A0A285UWF6_9BACL</name>
<evidence type="ECO:0000313" key="3">
    <source>
        <dbReference type="Proteomes" id="UP000219252"/>
    </source>
</evidence>
<accession>A0A285UWF6</accession>
<keyword evidence="1" id="KW-0812">Transmembrane</keyword>
<organism evidence="2 3">
    <name type="scientific">Ureibacillus acetophenoni</name>
    <dbReference type="NCBI Taxonomy" id="614649"/>
    <lineage>
        <taxon>Bacteria</taxon>
        <taxon>Bacillati</taxon>
        <taxon>Bacillota</taxon>
        <taxon>Bacilli</taxon>
        <taxon>Bacillales</taxon>
        <taxon>Caryophanaceae</taxon>
        <taxon>Ureibacillus</taxon>
    </lineage>
</organism>
<evidence type="ECO:0000313" key="2">
    <source>
        <dbReference type="EMBL" id="SOC45056.1"/>
    </source>
</evidence>
<dbReference type="EMBL" id="OBQC01000029">
    <property type="protein sequence ID" value="SOC45056.1"/>
    <property type="molecule type" value="Genomic_DNA"/>
</dbReference>
<proteinExistence type="predicted"/>
<dbReference type="Proteomes" id="UP000219252">
    <property type="component" value="Unassembled WGS sequence"/>
</dbReference>
<protein>
    <submittedName>
        <fullName evidence="2">Uncharacterized protein</fullName>
    </submittedName>
</protein>
<feature type="transmembrane region" description="Helical" evidence="1">
    <location>
        <begin position="12"/>
        <end position="33"/>
    </location>
</feature>
<dbReference type="RefSeq" id="WP_097151287.1">
    <property type="nucleotide sequence ID" value="NZ_OBQC01000029.1"/>
</dbReference>
<dbReference type="AlphaFoldDB" id="A0A285UWF6"/>
<gene>
    <name evidence="2" type="ORF">SAMN05877842_1294</name>
</gene>
<keyword evidence="1" id="KW-0472">Membrane</keyword>
<keyword evidence="1" id="KW-1133">Transmembrane helix</keyword>